<accession>A0AAV4X859</accession>
<organism evidence="1 2">
    <name type="scientific">Caerostris extrusa</name>
    <name type="common">Bark spider</name>
    <name type="synonym">Caerostris bankana</name>
    <dbReference type="NCBI Taxonomy" id="172846"/>
    <lineage>
        <taxon>Eukaryota</taxon>
        <taxon>Metazoa</taxon>
        <taxon>Ecdysozoa</taxon>
        <taxon>Arthropoda</taxon>
        <taxon>Chelicerata</taxon>
        <taxon>Arachnida</taxon>
        <taxon>Araneae</taxon>
        <taxon>Araneomorphae</taxon>
        <taxon>Entelegynae</taxon>
        <taxon>Araneoidea</taxon>
        <taxon>Araneidae</taxon>
        <taxon>Caerostris</taxon>
    </lineage>
</organism>
<protein>
    <submittedName>
        <fullName evidence="1">Uncharacterized protein</fullName>
    </submittedName>
</protein>
<dbReference type="Proteomes" id="UP001054945">
    <property type="component" value="Unassembled WGS sequence"/>
</dbReference>
<dbReference type="AlphaFoldDB" id="A0AAV4X859"/>
<keyword evidence="2" id="KW-1185">Reference proteome</keyword>
<proteinExistence type="predicted"/>
<reference evidence="1 2" key="1">
    <citation type="submission" date="2021-06" db="EMBL/GenBank/DDBJ databases">
        <title>Caerostris extrusa draft genome.</title>
        <authorList>
            <person name="Kono N."/>
            <person name="Arakawa K."/>
        </authorList>
    </citation>
    <scope>NUCLEOTIDE SEQUENCE [LARGE SCALE GENOMIC DNA]</scope>
</reference>
<evidence type="ECO:0000313" key="2">
    <source>
        <dbReference type="Proteomes" id="UP001054945"/>
    </source>
</evidence>
<comment type="caution">
    <text evidence="1">The sequence shown here is derived from an EMBL/GenBank/DDBJ whole genome shotgun (WGS) entry which is preliminary data.</text>
</comment>
<dbReference type="EMBL" id="BPLR01017296">
    <property type="protein sequence ID" value="GIY90150.1"/>
    <property type="molecule type" value="Genomic_DNA"/>
</dbReference>
<sequence>MCHPPNCARNYPPLFESGYSRHCAAGGNLLLSKQSPAMTATFVSFSNRKSYHANLRFPSGARIIRRLVGLRFPRTCFWI</sequence>
<gene>
    <name evidence="1" type="ORF">CEXT_519951</name>
</gene>
<evidence type="ECO:0000313" key="1">
    <source>
        <dbReference type="EMBL" id="GIY90150.1"/>
    </source>
</evidence>
<name>A0AAV4X859_CAEEX</name>